<accession>A0ABS9KJS9</accession>
<dbReference type="InterPro" id="IPR028994">
    <property type="entry name" value="Integrin_alpha_N"/>
</dbReference>
<dbReference type="PANTHER" id="PTHR16026:SF0">
    <property type="entry name" value="CARTILAGE ACIDIC PROTEIN 1"/>
    <property type="match status" value="1"/>
</dbReference>
<dbReference type="InterPro" id="IPR011519">
    <property type="entry name" value="UnbV_ASPIC"/>
</dbReference>
<sequence length="654" mass="70786">YKVPNYLFRNNGDLTFTDVSRDWGMRTAGFSYGAAYADLDNDGRMDLVVNNINAPASLYRNTGADEPPNNRPHYLSVQLEGQPPNTGGIGARLWVWADGRRQMVYQSPARGFMSSVDPRLHAGLGQAPVVDSLRIDWPDGRSQTLREVPADQLITLRQSEASPADSAPSAADDRQPVFENRSSDGSLSHTDRGPEQIDYGVQPLLPYMVSRQGPPLAAGDVNGDGREDLFIGGDTGSAGTLYLQQPDGSFTESAQSQPWQADSDQADWDATFVDVNGDDRLDLYVASGGYHSSPVSLLLQDRLYINYGDGRFLKNTEMLPEMLTSTSTIAPADFTGDGRTDLFIGGRLSPRDWPAPTRSWLLRNDGDRFTDVTAQMLPELADPGGMITDAVWADINGDGADELVTAGQWEPINVYQYNGERFTNITESLGLSAGASAQAGLPPMRGWWESLAAGDFNGDGRADLVAGNLGLNHTYTTSPDSLFGVVAVDMTGNRTKDIILTKQIDGIEYPLYGLAKLGREIYTVGIAYDSFESFSTASIEQVVGAERLAEAIRYRADTFASVLLLSNSRGGVDVRRLPNLAQISPVQDILIDDINRDGHSDILLAGNLYESEPTAPRADAGNGLWLRGDGQGGFTPVPPMQSGLVAPGDVRDMQ</sequence>
<dbReference type="RefSeq" id="WP_237856666.1">
    <property type="nucleotide sequence ID" value="NZ_JAKLWS010000086.1"/>
</dbReference>
<dbReference type="EMBL" id="JAKLWS010000086">
    <property type="protein sequence ID" value="MCG2591115.1"/>
    <property type="molecule type" value="Genomic_DNA"/>
</dbReference>
<dbReference type="InterPro" id="IPR027039">
    <property type="entry name" value="Crtac1"/>
</dbReference>
<feature type="domain" description="ASPIC/UnbV" evidence="3">
    <location>
        <begin position="88"/>
        <end position="155"/>
    </location>
</feature>
<dbReference type="Proteomes" id="UP001165366">
    <property type="component" value="Unassembled WGS sequence"/>
</dbReference>
<reference evidence="4" key="1">
    <citation type="submission" date="2022-01" db="EMBL/GenBank/DDBJ databases">
        <authorList>
            <person name="Wang Y."/>
        </authorList>
    </citation>
    <scope>NUCLEOTIDE SEQUENCE</scope>
    <source>
        <strain evidence="4">WB101</strain>
    </source>
</reference>
<gene>
    <name evidence="4" type="ORF">L6773_21300</name>
</gene>
<keyword evidence="5" id="KW-1185">Reference proteome</keyword>
<evidence type="ECO:0000256" key="1">
    <source>
        <dbReference type="ARBA" id="ARBA00022729"/>
    </source>
</evidence>
<dbReference type="SUPFAM" id="SSF69318">
    <property type="entry name" value="Integrin alpha N-terminal domain"/>
    <property type="match status" value="2"/>
</dbReference>
<protein>
    <submittedName>
        <fullName evidence="4">VCBS repeat-containing protein</fullName>
    </submittedName>
</protein>
<evidence type="ECO:0000313" key="5">
    <source>
        <dbReference type="Proteomes" id="UP001165366"/>
    </source>
</evidence>
<feature type="region of interest" description="Disordered" evidence="2">
    <location>
        <begin position="158"/>
        <end position="198"/>
    </location>
</feature>
<comment type="caution">
    <text evidence="4">The sequence shown here is derived from an EMBL/GenBank/DDBJ whole genome shotgun (WGS) entry which is preliminary data.</text>
</comment>
<evidence type="ECO:0000259" key="3">
    <source>
        <dbReference type="Pfam" id="PF07593"/>
    </source>
</evidence>
<evidence type="ECO:0000256" key="2">
    <source>
        <dbReference type="SAM" id="MobiDB-lite"/>
    </source>
</evidence>
<name>A0ABS9KJS9_9BACT</name>
<feature type="non-terminal residue" evidence="4">
    <location>
        <position position="1"/>
    </location>
</feature>
<dbReference type="Gene3D" id="2.130.10.130">
    <property type="entry name" value="Integrin alpha, N-terminal"/>
    <property type="match status" value="2"/>
</dbReference>
<feature type="compositionally biased region" description="Low complexity" evidence="2">
    <location>
        <begin position="161"/>
        <end position="170"/>
    </location>
</feature>
<dbReference type="PANTHER" id="PTHR16026">
    <property type="entry name" value="CARTILAGE ACIDIC PROTEIN 1"/>
    <property type="match status" value="1"/>
</dbReference>
<dbReference type="InterPro" id="IPR013517">
    <property type="entry name" value="FG-GAP"/>
</dbReference>
<feature type="non-terminal residue" evidence="4">
    <location>
        <position position="654"/>
    </location>
</feature>
<dbReference type="Pfam" id="PF13517">
    <property type="entry name" value="FG-GAP_3"/>
    <property type="match status" value="4"/>
</dbReference>
<evidence type="ECO:0000313" key="4">
    <source>
        <dbReference type="EMBL" id="MCG2591115.1"/>
    </source>
</evidence>
<reference evidence="4" key="2">
    <citation type="submission" date="2024-05" db="EMBL/GenBank/DDBJ databases">
        <title>Rhodohalobacter halophilus gen. nov., sp. nov., a moderately halophilic member of the family Balneolaceae.</title>
        <authorList>
            <person name="Xia J."/>
        </authorList>
    </citation>
    <scope>NUCLEOTIDE SEQUENCE</scope>
    <source>
        <strain evidence="4">WB101</strain>
    </source>
</reference>
<keyword evidence="1" id="KW-0732">Signal</keyword>
<organism evidence="4 5">
    <name type="scientific">Rhodohalobacter sulfatireducens</name>
    <dbReference type="NCBI Taxonomy" id="2911366"/>
    <lineage>
        <taxon>Bacteria</taxon>
        <taxon>Pseudomonadati</taxon>
        <taxon>Balneolota</taxon>
        <taxon>Balneolia</taxon>
        <taxon>Balneolales</taxon>
        <taxon>Balneolaceae</taxon>
        <taxon>Rhodohalobacter</taxon>
    </lineage>
</organism>
<proteinExistence type="predicted"/>
<dbReference type="Pfam" id="PF07593">
    <property type="entry name" value="UnbV_ASPIC"/>
    <property type="match status" value="1"/>
</dbReference>